<dbReference type="PANTHER" id="PTHR40940:SF1">
    <property type="entry name" value="PROTEIN BATD"/>
    <property type="match status" value="1"/>
</dbReference>
<evidence type="ECO:0000313" key="3">
    <source>
        <dbReference type="EMBL" id="RUL64077.1"/>
    </source>
</evidence>
<evidence type="ECO:0000313" key="4">
    <source>
        <dbReference type="Proteomes" id="UP000267077"/>
    </source>
</evidence>
<feature type="transmembrane region" description="Helical" evidence="1">
    <location>
        <begin position="427"/>
        <end position="449"/>
    </location>
</feature>
<proteinExistence type="predicted"/>
<reference evidence="3 4" key="1">
    <citation type="submission" date="2018-12" db="EMBL/GenBank/DDBJ databases">
        <title>Dyella dinghuensis sp. nov. DHOA06 and Dyella choica sp. nov. 4M-K27, isolated from forest soil.</title>
        <authorList>
            <person name="Qiu L.-H."/>
            <person name="Gao Z.-H."/>
        </authorList>
    </citation>
    <scope>NUCLEOTIDE SEQUENCE [LARGE SCALE GENOMIC DNA]</scope>
    <source>
        <strain evidence="3 4">DHOA06</strain>
    </source>
</reference>
<keyword evidence="2" id="KW-0732">Signal</keyword>
<keyword evidence="1" id="KW-0812">Transmembrane</keyword>
<comment type="caution">
    <text evidence="3">The sequence shown here is derived from an EMBL/GenBank/DDBJ whole genome shotgun (WGS) entry which is preliminary data.</text>
</comment>
<dbReference type="InterPro" id="IPR025738">
    <property type="entry name" value="BatD"/>
</dbReference>
<evidence type="ECO:0000256" key="1">
    <source>
        <dbReference type="SAM" id="Phobius"/>
    </source>
</evidence>
<gene>
    <name evidence="3" type="ORF">EKH79_08435</name>
</gene>
<dbReference type="EMBL" id="RYZR01000005">
    <property type="protein sequence ID" value="RUL64077.1"/>
    <property type="molecule type" value="Genomic_DNA"/>
</dbReference>
<dbReference type="Pfam" id="PF13584">
    <property type="entry name" value="BatD"/>
    <property type="match status" value="2"/>
</dbReference>
<dbReference type="PANTHER" id="PTHR40940">
    <property type="entry name" value="PROTEIN BATD-RELATED"/>
    <property type="match status" value="1"/>
</dbReference>
<evidence type="ECO:0000256" key="2">
    <source>
        <dbReference type="SAM" id="SignalP"/>
    </source>
</evidence>
<keyword evidence="4" id="KW-1185">Reference proteome</keyword>
<sequence length="571" mass="61357">MMYRWLWLLCLLLPLSAMANGVHAVLDRNEVHLGETVTLNVRIDGTMNASTPDLSALNNDFEILGASTNSVLNVVNGQQTAQVIIGVALRPKHVGDLQIPSLTIAGNPTQPLTLHVDPPENSATGADNHKDVFIDITADPSHAYVGQQLLLRVRLFFDVNINGGTLPDPQADGADLRRLGGDTDYESVRNGKRYHVVERRYALIPQRAGTVTIPSFEFQGEAVEPGDANDPGLGGLFGNSTPVEADSSPVTIDVQPTPSNWGKTTWLPARTLTLDLQGLPSDGKITAGQPLNLHMTVEAMGLPADALPEPSLPTIDGATVYPDQPTNTTQDDGQWLTGRRERGFAIFPQRAGTLTIPATTLTWFDVQSGQQQVATIPARTLTVVAAANGSPATPSSTTQAAVTATPAVASSVPATSNATTQSAGPSFWQWVAIISVGLWLLSIAAFLWWRRSRRKPASSGLPRAMDSARHLRHAFMDAARGRDSTLQAHSLLAWARAERPGLQNLGQLSAELNSDAQREAIERLQRAQYADHATSGTTDLAAVFVNGFVWRVENTSANDSPLPPLYPFKLD</sequence>
<dbReference type="OrthoDB" id="5293418at2"/>
<feature type="chain" id="PRO_5019232684" evidence="2">
    <location>
        <begin position="20"/>
        <end position="571"/>
    </location>
</feature>
<keyword evidence="1" id="KW-0472">Membrane</keyword>
<dbReference type="Proteomes" id="UP000267077">
    <property type="component" value="Unassembled WGS sequence"/>
</dbReference>
<name>A0A432LT07_9GAMM</name>
<keyword evidence="1" id="KW-1133">Transmembrane helix</keyword>
<protein>
    <submittedName>
        <fullName evidence="3">Protein BatD</fullName>
    </submittedName>
</protein>
<dbReference type="RefSeq" id="WP_126673356.1">
    <property type="nucleotide sequence ID" value="NZ_RYZR01000005.1"/>
</dbReference>
<accession>A0A432LT07</accession>
<dbReference type="AlphaFoldDB" id="A0A432LT07"/>
<feature type="signal peptide" evidence="2">
    <location>
        <begin position="1"/>
        <end position="19"/>
    </location>
</feature>
<organism evidence="3 4">
    <name type="scientific">Dyella dinghuensis</name>
    <dbReference type="NCBI Taxonomy" id="1920169"/>
    <lineage>
        <taxon>Bacteria</taxon>
        <taxon>Pseudomonadati</taxon>
        <taxon>Pseudomonadota</taxon>
        <taxon>Gammaproteobacteria</taxon>
        <taxon>Lysobacterales</taxon>
        <taxon>Rhodanobacteraceae</taxon>
        <taxon>Dyella</taxon>
    </lineage>
</organism>